<accession>A0A7V8HQ55</accession>
<organism evidence="2 3">
    <name type="scientific">Bifidobacterium pullorum</name>
    <dbReference type="NCBI Taxonomy" id="78448"/>
    <lineage>
        <taxon>Bacteria</taxon>
        <taxon>Bacillati</taxon>
        <taxon>Actinomycetota</taxon>
        <taxon>Actinomycetes</taxon>
        <taxon>Bifidobacteriales</taxon>
        <taxon>Bifidobacteriaceae</taxon>
        <taxon>Bifidobacterium</taxon>
    </lineage>
</organism>
<dbReference type="AlphaFoldDB" id="A0A7V8HQ55"/>
<dbReference type="Proteomes" id="UP000029109">
    <property type="component" value="Unassembled WGS sequence"/>
</dbReference>
<keyword evidence="1" id="KW-1133">Transmembrane helix</keyword>
<protein>
    <submittedName>
        <fullName evidence="2">Uncharacterized protein</fullName>
    </submittedName>
</protein>
<evidence type="ECO:0000313" key="3">
    <source>
        <dbReference type="Proteomes" id="UP000029109"/>
    </source>
</evidence>
<name>A0A7V8HQ55_9BIFI</name>
<sequence length="132" mass="14146">MMSRIASSVAALLLAIVLLLLVLFLPMLYDMVIVVLVGITSLYAAKTVASVNANSHAGKYLRFLCLVYIIANLLYIAIIIVSHFEIVELIPSGIIRQQIDLLTENGSIVEFSSLLVSVVAAAAATNSAQNVK</sequence>
<gene>
    <name evidence="2" type="ORF">BPULL_2096</name>
</gene>
<comment type="caution">
    <text evidence="2">The sequence shown here is derived from an EMBL/GenBank/DDBJ whole genome shotgun (WGS) entry which is preliminary data.</text>
</comment>
<keyword evidence="1" id="KW-0472">Membrane</keyword>
<evidence type="ECO:0000256" key="1">
    <source>
        <dbReference type="SAM" id="Phobius"/>
    </source>
</evidence>
<reference evidence="2 3" key="1">
    <citation type="submission" date="2014-03" db="EMBL/GenBank/DDBJ databases">
        <title>Genomics of Bifidobacteria.</title>
        <authorList>
            <person name="Ventura M."/>
            <person name="Milani C."/>
            <person name="Lugli G.A."/>
        </authorList>
    </citation>
    <scope>NUCLEOTIDE SEQUENCE [LARGE SCALE GENOMIC DNA]</scope>
    <source>
        <strain evidence="2 3">LMG 21816</strain>
    </source>
</reference>
<proteinExistence type="predicted"/>
<keyword evidence="1" id="KW-0812">Transmembrane</keyword>
<evidence type="ECO:0000313" key="2">
    <source>
        <dbReference type="EMBL" id="KFI82696.1"/>
    </source>
</evidence>
<dbReference type="EMBL" id="JGZJ01000008">
    <property type="protein sequence ID" value="KFI82696.1"/>
    <property type="molecule type" value="Genomic_DNA"/>
</dbReference>
<feature type="transmembrane region" description="Helical" evidence="1">
    <location>
        <begin position="60"/>
        <end position="81"/>
    </location>
</feature>